<evidence type="ECO:0000313" key="3">
    <source>
        <dbReference type="Proteomes" id="UP000189580"/>
    </source>
</evidence>
<dbReference type="OrthoDB" id="1908178at2759"/>
<organism evidence="2 3">
    <name type="scientific">Sugiyamaella lignohabitans</name>
    <dbReference type="NCBI Taxonomy" id="796027"/>
    <lineage>
        <taxon>Eukaryota</taxon>
        <taxon>Fungi</taxon>
        <taxon>Dikarya</taxon>
        <taxon>Ascomycota</taxon>
        <taxon>Saccharomycotina</taxon>
        <taxon>Dipodascomycetes</taxon>
        <taxon>Dipodascales</taxon>
        <taxon>Trichomonascaceae</taxon>
        <taxon>Sugiyamaella</taxon>
    </lineage>
</organism>
<keyword evidence="3" id="KW-1185">Reference proteome</keyword>
<dbReference type="KEGG" id="slb:AWJ20_3995"/>
<dbReference type="Proteomes" id="UP000189580">
    <property type="component" value="Chromosome c"/>
</dbReference>
<dbReference type="Gene3D" id="1.25.40.10">
    <property type="entry name" value="Tetratricopeptide repeat domain"/>
    <property type="match status" value="1"/>
</dbReference>
<evidence type="ECO:0000256" key="1">
    <source>
        <dbReference type="SAM" id="MobiDB-lite"/>
    </source>
</evidence>
<dbReference type="RefSeq" id="XP_018733670.1">
    <property type="nucleotide sequence ID" value="XM_018881039.1"/>
</dbReference>
<protein>
    <submittedName>
        <fullName evidence="2">Uncharacterized protein</fullName>
    </submittedName>
</protein>
<dbReference type="EMBL" id="CP014500">
    <property type="protein sequence ID" value="ANB11193.1"/>
    <property type="molecule type" value="Genomic_DNA"/>
</dbReference>
<sequence length="680" mass="77914">MPPSTLQLRCYSQWIRRKPAGRSCLFCGYGIMEQRRGIVVVPRHPKYRAVTPAPTRTGYRDLAPDPDTALPHDTNNINHSRYNNQLRTESESKVRDLTNSERAWPSIDVETRLDFQEFKMAALSLSFDMSEDLSYRMAPTNEPLESIASNHAISDQEDITTLQLSKHSEINLVEQYDNVLNSLINDHLDIFTNYFASNLSSETSISSMAIVQLASQEINSDYLRVRAKRSKLKRSPCPASLYNNFLRQLYWNGDGGPPSPRYIFQAYKRLPYPPPRSINPVHLETLIAFFMGHASRSDPTMYLTILSDIAESGMPISIHEHSAALISLGKQLDKTDKKHHAQILIEERVADLESQGSIGRNNDSQQELNKGLDTRDPLKFGTNDSNVHALNALLSIALKSGSSSSAVEKIFSELSGRADRFTRVLMLSYYGKKRDGRQVKTQYRNIIDSGDIIDMPVLNLVMKYFLLCGYVEEAESMLHKLVRQKSKAEGSQIMGSHSHRKLESQLRSRVTIMDYLLKILRDKNIDVGRRYSVPLVPDFYTFGNFFQYYCLGVGNFNKSVEILRLMTEEAGYLPDKHIFINFYKAFYLHHHNMANEWTLQRLNYITELVCHYELLQAEKHGEHFCTTNMAVAAFRAYRMLAPTSNTDFDALERQLSKKGSRKRFYNVFTTLKKLSTTRLE</sequence>
<name>A0A167C433_9ASCO</name>
<evidence type="ECO:0000313" key="2">
    <source>
        <dbReference type="EMBL" id="ANB11193.1"/>
    </source>
</evidence>
<gene>
    <name evidence="2" type="ORF">AWJ20_3995</name>
</gene>
<dbReference type="GeneID" id="30036077"/>
<dbReference type="InterPro" id="IPR011990">
    <property type="entry name" value="TPR-like_helical_dom_sf"/>
</dbReference>
<proteinExistence type="predicted"/>
<dbReference type="AlphaFoldDB" id="A0A167C433"/>
<feature type="region of interest" description="Disordered" evidence="1">
    <location>
        <begin position="51"/>
        <end position="80"/>
    </location>
</feature>
<accession>A0A167C433</accession>
<reference evidence="2 3" key="1">
    <citation type="submission" date="2016-02" db="EMBL/GenBank/DDBJ databases">
        <title>Complete genome sequence and transcriptome regulation of the pentose utilising yeast Sugiyamaella lignohabitans.</title>
        <authorList>
            <person name="Bellasio M."/>
            <person name="Peymann A."/>
            <person name="Valli M."/>
            <person name="Sipitzky M."/>
            <person name="Graf A."/>
            <person name="Sauer M."/>
            <person name="Marx H."/>
            <person name="Mattanovich D."/>
        </authorList>
    </citation>
    <scope>NUCLEOTIDE SEQUENCE [LARGE SCALE GENOMIC DNA]</scope>
    <source>
        <strain evidence="2 3">CBS 10342</strain>
    </source>
</reference>